<keyword evidence="4 6" id="KW-1133">Transmembrane helix</keyword>
<evidence type="ECO:0000256" key="5">
    <source>
        <dbReference type="ARBA" id="ARBA00023136"/>
    </source>
</evidence>
<name>A0A0K2SYF1_LEPSM</name>
<dbReference type="EMBL" id="HACA01001021">
    <property type="protein sequence ID" value="CDW18382.1"/>
    <property type="molecule type" value="Transcribed_RNA"/>
</dbReference>
<dbReference type="GO" id="GO:0016020">
    <property type="term" value="C:membrane"/>
    <property type="evidence" value="ECO:0007669"/>
    <property type="project" value="UniProtKB-SubCell"/>
</dbReference>
<feature type="transmembrane region" description="Helical" evidence="6">
    <location>
        <begin position="12"/>
        <end position="32"/>
    </location>
</feature>
<keyword evidence="3 6" id="KW-0812">Transmembrane</keyword>
<evidence type="ECO:0000256" key="2">
    <source>
        <dbReference type="ARBA" id="ARBA00005787"/>
    </source>
</evidence>
<organism evidence="7">
    <name type="scientific">Lepeophtheirus salmonis</name>
    <name type="common">Salmon louse</name>
    <name type="synonym">Caligus salmonis</name>
    <dbReference type="NCBI Taxonomy" id="72036"/>
    <lineage>
        <taxon>Eukaryota</taxon>
        <taxon>Metazoa</taxon>
        <taxon>Ecdysozoa</taxon>
        <taxon>Arthropoda</taxon>
        <taxon>Crustacea</taxon>
        <taxon>Multicrustacea</taxon>
        <taxon>Hexanauplia</taxon>
        <taxon>Copepoda</taxon>
        <taxon>Siphonostomatoida</taxon>
        <taxon>Caligidae</taxon>
        <taxon>Lepeophtheirus</taxon>
    </lineage>
</organism>
<feature type="transmembrane region" description="Helical" evidence="6">
    <location>
        <begin position="88"/>
        <end position="108"/>
    </location>
</feature>
<keyword evidence="5 6" id="KW-0472">Membrane</keyword>
<evidence type="ECO:0000256" key="3">
    <source>
        <dbReference type="ARBA" id="ARBA00022692"/>
    </source>
</evidence>
<dbReference type="GO" id="GO:0007605">
    <property type="term" value="P:sensory perception of sound"/>
    <property type="evidence" value="ECO:0007669"/>
    <property type="project" value="UniProtKB-ARBA"/>
</dbReference>
<comment type="similarity">
    <text evidence="2">Belongs to the clarin family.</text>
</comment>
<dbReference type="AlphaFoldDB" id="A0A0K2SYF1"/>
<reference evidence="7" key="1">
    <citation type="submission" date="2014-05" db="EMBL/GenBank/DDBJ databases">
        <authorList>
            <person name="Chronopoulou M."/>
        </authorList>
    </citation>
    <scope>NUCLEOTIDE SEQUENCE</scope>
    <source>
        <tissue evidence="7">Whole organism</tissue>
    </source>
</reference>
<evidence type="ECO:0000313" key="7">
    <source>
        <dbReference type="EMBL" id="CDW18382.1"/>
    </source>
</evidence>
<dbReference type="OrthoDB" id="10012538at2759"/>
<sequence length="135" mass="15414">MYIFKQIFMHNLFIFTFIPTNFVNVSILFNIFTGLIALNSLAAICSLTGIATWVAQFSVRLKTNVLIREDTIKGGWSSEGLSFLGHSFWFVVVGAGLFIINIIIFFILKSKRKKRDPLRRQVMESSKPNGNLMLY</sequence>
<accession>A0A0K2SYF1</accession>
<dbReference type="PANTHER" id="PTHR31548">
    <property type="entry name" value="CLARIN"/>
    <property type="match status" value="1"/>
</dbReference>
<dbReference type="Gene3D" id="1.20.140.150">
    <property type="match status" value="1"/>
</dbReference>
<dbReference type="InterPro" id="IPR026748">
    <property type="entry name" value="Clarin"/>
</dbReference>
<dbReference type="PANTHER" id="PTHR31548:SF1">
    <property type="entry name" value="LD47387P"/>
    <property type="match status" value="1"/>
</dbReference>
<evidence type="ECO:0000256" key="4">
    <source>
        <dbReference type="ARBA" id="ARBA00022989"/>
    </source>
</evidence>
<protein>
    <submittedName>
        <fullName evidence="7">Uncharacterized protein</fullName>
    </submittedName>
</protein>
<comment type="subcellular location">
    <subcellularLocation>
        <location evidence="1">Membrane</location>
        <topology evidence="1">Multi-pass membrane protein</topology>
    </subcellularLocation>
</comment>
<proteinExistence type="inferred from homology"/>
<evidence type="ECO:0000256" key="1">
    <source>
        <dbReference type="ARBA" id="ARBA00004141"/>
    </source>
</evidence>
<evidence type="ECO:0000256" key="6">
    <source>
        <dbReference type="SAM" id="Phobius"/>
    </source>
</evidence>